<evidence type="ECO:0008006" key="9">
    <source>
        <dbReference type="Google" id="ProtNLM"/>
    </source>
</evidence>
<dbReference type="AlphaFoldDB" id="A0A9W4U0A5"/>
<protein>
    <recommendedName>
        <fullName evidence="9">Transfer RNA methyltransferase 82</fullName>
    </recommendedName>
</protein>
<dbReference type="GO" id="GO:0106004">
    <property type="term" value="P:tRNA (guanine-N7)-methylation"/>
    <property type="evidence" value="ECO:0007669"/>
    <property type="project" value="UniProtKB-UniRule"/>
</dbReference>
<dbReference type="GO" id="GO:0043527">
    <property type="term" value="C:tRNA methyltransferase complex"/>
    <property type="evidence" value="ECO:0007669"/>
    <property type="project" value="TreeGrafter"/>
</dbReference>
<dbReference type="Gene3D" id="2.130.10.10">
    <property type="entry name" value="YVTN repeat-like/Quinoprotein amine dehydrogenase"/>
    <property type="match status" value="1"/>
</dbReference>
<dbReference type="GO" id="GO:0005829">
    <property type="term" value="C:cytosol"/>
    <property type="evidence" value="ECO:0007669"/>
    <property type="project" value="TreeGrafter"/>
</dbReference>
<dbReference type="InterPro" id="IPR036322">
    <property type="entry name" value="WD40_repeat_dom_sf"/>
</dbReference>
<comment type="pathway">
    <text evidence="6">tRNA modification; N(7)-methylguanine-tRNA biosynthesis.</text>
</comment>
<comment type="similarity">
    <text evidence="6">Belongs to the WD repeat TRM82 family.</text>
</comment>
<organism evidence="7 8">
    <name type="scientific">Candida verbasci</name>
    <dbReference type="NCBI Taxonomy" id="1227364"/>
    <lineage>
        <taxon>Eukaryota</taxon>
        <taxon>Fungi</taxon>
        <taxon>Dikarya</taxon>
        <taxon>Ascomycota</taxon>
        <taxon>Saccharomycotina</taxon>
        <taxon>Pichiomycetes</taxon>
        <taxon>Debaryomycetaceae</taxon>
        <taxon>Candida/Lodderomyces clade</taxon>
        <taxon>Candida</taxon>
    </lineage>
</organism>
<dbReference type="HAMAP" id="MF_03056">
    <property type="entry name" value="TRM82"/>
    <property type="match status" value="1"/>
</dbReference>
<keyword evidence="4 6" id="KW-0677">Repeat</keyword>
<dbReference type="PANTHER" id="PTHR16288">
    <property type="entry name" value="WD40 REPEAT PROTEIN 4"/>
    <property type="match status" value="1"/>
</dbReference>
<dbReference type="Proteomes" id="UP001152885">
    <property type="component" value="Unassembled WGS sequence"/>
</dbReference>
<dbReference type="SUPFAM" id="SSF50978">
    <property type="entry name" value="WD40 repeat-like"/>
    <property type="match status" value="1"/>
</dbReference>
<dbReference type="GO" id="GO:0005634">
    <property type="term" value="C:nucleus"/>
    <property type="evidence" value="ECO:0007669"/>
    <property type="project" value="UniProtKB-SubCell"/>
</dbReference>
<evidence type="ECO:0000256" key="3">
    <source>
        <dbReference type="ARBA" id="ARBA00022694"/>
    </source>
</evidence>
<keyword evidence="8" id="KW-1185">Reference proteome</keyword>
<sequence>MKHPFQLLTSDKSGKYLFTSNQNVIQVFNFGDGNVIGEWKDETESGQLKTVKNDEKKGKAKFSQSISNYIRYLILDDSENYLIACADSDKSILIFKLDLNASNCLNLIKRQQIPKRPSSLAVQDSIVVVADKFGDVYSIPIDSEISDMDKLEPILGHVSMLLDVELVKSKNEKPFIITCDRDEHIRISNFPKSYVIKGYLMNHKNFVSKLFVPHFDSSLLISGGGDDYICLWNWYNENLMQKIDIRELVEEYLDDFHLPPERIRKEQEEEEGKLIKETSIAQISSVTIGEKSYVIILIEHTPVLLFFEFVNNNLKYFQILKFEDNIVNFAVTGDEIIVSLDSETLVKALKFDIEFKIDENEIVSRIIDQISINTDSNFQQLYPISSLRKRKENEF</sequence>
<keyword evidence="3 6" id="KW-0819">tRNA processing</keyword>
<comment type="subcellular location">
    <subcellularLocation>
        <location evidence="1 6">Nucleus</location>
    </subcellularLocation>
</comment>
<evidence type="ECO:0000256" key="2">
    <source>
        <dbReference type="ARBA" id="ARBA00022574"/>
    </source>
</evidence>
<dbReference type="EMBL" id="CANTUO010000006">
    <property type="protein sequence ID" value="CAI5760336.1"/>
    <property type="molecule type" value="Genomic_DNA"/>
</dbReference>
<dbReference type="InterPro" id="IPR028884">
    <property type="entry name" value="Trm82"/>
</dbReference>
<evidence type="ECO:0000313" key="7">
    <source>
        <dbReference type="EMBL" id="CAI5760336.1"/>
    </source>
</evidence>
<dbReference type="InterPro" id="IPR015943">
    <property type="entry name" value="WD40/YVTN_repeat-like_dom_sf"/>
</dbReference>
<dbReference type="PANTHER" id="PTHR16288:SF0">
    <property type="entry name" value="TRNA (GUANINE-N(7)-)-METHYLTRANSFERASE NON-CATALYTIC SUBUNIT WDR4"/>
    <property type="match status" value="1"/>
</dbReference>
<keyword evidence="5 6" id="KW-0539">Nucleus</keyword>
<name>A0A9W4U0A5_9ASCO</name>
<dbReference type="OrthoDB" id="339900at2759"/>
<evidence type="ECO:0000256" key="6">
    <source>
        <dbReference type="HAMAP-Rule" id="MF_03056"/>
    </source>
</evidence>
<evidence type="ECO:0000256" key="5">
    <source>
        <dbReference type="ARBA" id="ARBA00023242"/>
    </source>
</evidence>
<evidence type="ECO:0000256" key="1">
    <source>
        <dbReference type="ARBA" id="ARBA00004123"/>
    </source>
</evidence>
<gene>
    <name evidence="7" type="ORF">CANVERA_P4846</name>
</gene>
<comment type="function">
    <text evidence="6">Required for the formation of N(7)-methylguanine at position 46 (m7G46) in tRNA. In the complex, it is required to stabilize and induce conformational changes of the catalytic subunit.</text>
</comment>
<evidence type="ECO:0000256" key="4">
    <source>
        <dbReference type="ARBA" id="ARBA00022737"/>
    </source>
</evidence>
<keyword evidence="2 6" id="KW-0853">WD repeat</keyword>
<accession>A0A9W4U0A5</accession>
<evidence type="ECO:0000313" key="8">
    <source>
        <dbReference type="Proteomes" id="UP001152885"/>
    </source>
</evidence>
<comment type="caution">
    <text evidence="7">The sequence shown here is derived from an EMBL/GenBank/DDBJ whole genome shotgun (WGS) entry which is preliminary data.</text>
</comment>
<reference evidence="7" key="1">
    <citation type="submission" date="2022-12" db="EMBL/GenBank/DDBJ databases">
        <authorList>
            <person name="Brejova B."/>
        </authorList>
    </citation>
    <scope>NUCLEOTIDE SEQUENCE</scope>
</reference>
<proteinExistence type="inferred from homology"/>